<dbReference type="CDD" id="cd07067">
    <property type="entry name" value="HP_PGM_like"/>
    <property type="match status" value="1"/>
</dbReference>
<feature type="region of interest" description="Disordered" evidence="1">
    <location>
        <begin position="1"/>
        <end position="28"/>
    </location>
</feature>
<dbReference type="RefSeq" id="WP_119794698.1">
    <property type="nucleotide sequence ID" value="NZ_QYZD01000015.1"/>
</dbReference>
<dbReference type="InterPro" id="IPR029033">
    <property type="entry name" value="His_PPase_superfam"/>
</dbReference>
<sequence>MKQKRTYKAPPVRRKRRQAGARRQARLKPPRCGTRHIRRRAGASSVIVRFALVRHSLTQANVERRYISYTDSPLLPEAEEVLRPMRRAVAHPAPLLYTSDMRRCRETLAQLRPRDAGRAHVDTRLREYDFGMWEGLTYNDLKEDPSYRRWLDDMTSVQPPRGEPWQTFSTRTAHVWWEILQKASRQTAVAAGQGARGHRHRRECDPDRDGTDRGSERCRTARLRRKRPGRVGNAYEARPDVLVVTHGGMVRRLYTLAFPKKTFWEATVPIGAGILITAAKSPRRWKFLRAERLP</sequence>
<dbReference type="AlphaFoldDB" id="A0A3A3GH64"/>
<dbReference type="SUPFAM" id="SSF53254">
    <property type="entry name" value="Phosphoglycerate mutase-like"/>
    <property type="match status" value="1"/>
</dbReference>
<feature type="compositionally biased region" description="Basic and acidic residues" evidence="1">
    <location>
        <begin position="202"/>
        <end position="217"/>
    </location>
</feature>
<dbReference type="EMBL" id="QYZD01000015">
    <property type="protein sequence ID" value="RJG22607.1"/>
    <property type="molecule type" value="Genomic_DNA"/>
</dbReference>
<name>A0A3A3GH64_PANTH</name>
<dbReference type="GO" id="GO:0016791">
    <property type="term" value="F:phosphatase activity"/>
    <property type="evidence" value="ECO:0007669"/>
    <property type="project" value="TreeGrafter"/>
</dbReference>
<dbReference type="Proteomes" id="UP000266177">
    <property type="component" value="Unassembled WGS sequence"/>
</dbReference>
<dbReference type="Gene3D" id="3.40.50.1240">
    <property type="entry name" value="Phosphoglycerate mutase-like"/>
    <property type="match status" value="1"/>
</dbReference>
<dbReference type="PANTHER" id="PTHR48100">
    <property type="entry name" value="BROAD-SPECIFICITY PHOSPHATASE YOR283W-RELATED"/>
    <property type="match status" value="1"/>
</dbReference>
<reference evidence="2 3" key="1">
    <citation type="submission" date="2018-09" db="EMBL/GenBank/DDBJ databases">
        <title>Paenibacillus SK2017-BO5.</title>
        <authorList>
            <person name="Piskunova J.V."/>
            <person name="Dubiley S.A."/>
            <person name="Severinov K.V."/>
        </authorList>
    </citation>
    <scope>NUCLEOTIDE SEQUENCE [LARGE SCALE GENOMIC DNA]</scope>
    <source>
        <strain evidence="2 3">BO5</strain>
    </source>
</reference>
<accession>A0A3A3GH64</accession>
<dbReference type="OrthoDB" id="9783269at2"/>
<dbReference type="PANTHER" id="PTHR48100:SF1">
    <property type="entry name" value="HISTIDINE PHOSPHATASE FAMILY PROTEIN-RELATED"/>
    <property type="match status" value="1"/>
</dbReference>
<dbReference type="InterPro" id="IPR013078">
    <property type="entry name" value="His_Pase_superF_clade-1"/>
</dbReference>
<gene>
    <name evidence="2" type="ORF">DQX05_16800</name>
</gene>
<organism evidence="2 3">
    <name type="scientific">Paenibacillus thiaminolyticus</name>
    <name type="common">Bacillus thiaminolyticus</name>
    <dbReference type="NCBI Taxonomy" id="49283"/>
    <lineage>
        <taxon>Bacteria</taxon>
        <taxon>Bacillati</taxon>
        <taxon>Bacillota</taxon>
        <taxon>Bacilli</taxon>
        <taxon>Bacillales</taxon>
        <taxon>Paenibacillaceae</taxon>
        <taxon>Paenibacillus</taxon>
    </lineage>
</organism>
<dbReference type="Pfam" id="PF00300">
    <property type="entry name" value="His_Phos_1"/>
    <property type="match status" value="1"/>
</dbReference>
<dbReference type="InterPro" id="IPR050275">
    <property type="entry name" value="PGM_Phosphatase"/>
</dbReference>
<evidence type="ECO:0000313" key="3">
    <source>
        <dbReference type="Proteomes" id="UP000266177"/>
    </source>
</evidence>
<evidence type="ECO:0000313" key="2">
    <source>
        <dbReference type="EMBL" id="RJG22607.1"/>
    </source>
</evidence>
<comment type="caution">
    <text evidence="2">The sequence shown here is derived from an EMBL/GenBank/DDBJ whole genome shotgun (WGS) entry which is preliminary data.</text>
</comment>
<dbReference type="SMART" id="SM00855">
    <property type="entry name" value="PGAM"/>
    <property type="match status" value="1"/>
</dbReference>
<feature type="region of interest" description="Disordered" evidence="1">
    <location>
        <begin position="191"/>
        <end position="217"/>
    </location>
</feature>
<proteinExistence type="predicted"/>
<dbReference type="GO" id="GO:0005737">
    <property type="term" value="C:cytoplasm"/>
    <property type="evidence" value="ECO:0007669"/>
    <property type="project" value="TreeGrafter"/>
</dbReference>
<protein>
    <submittedName>
        <fullName evidence="2">Phosphoglycerate mutase</fullName>
    </submittedName>
</protein>
<evidence type="ECO:0000256" key="1">
    <source>
        <dbReference type="SAM" id="MobiDB-lite"/>
    </source>
</evidence>